<feature type="domain" description="NodB homology" evidence="4">
    <location>
        <begin position="43"/>
        <end position="225"/>
    </location>
</feature>
<dbReference type="GO" id="GO:0005975">
    <property type="term" value="P:carbohydrate metabolic process"/>
    <property type="evidence" value="ECO:0007669"/>
    <property type="project" value="InterPro"/>
</dbReference>
<dbReference type="Proteomes" id="UP000239203">
    <property type="component" value="Unassembled WGS sequence"/>
</dbReference>
<proteinExistence type="predicted"/>
<keyword evidence="6" id="KW-1185">Reference proteome</keyword>
<dbReference type="SUPFAM" id="SSF88713">
    <property type="entry name" value="Glycoside hydrolase/deacetylase"/>
    <property type="match status" value="1"/>
</dbReference>
<dbReference type="Pfam" id="PF01522">
    <property type="entry name" value="Polysacc_deac_1"/>
    <property type="match status" value="1"/>
</dbReference>
<evidence type="ECO:0000313" key="5">
    <source>
        <dbReference type="EMBL" id="PPK62041.1"/>
    </source>
</evidence>
<dbReference type="Gene3D" id="3.20.20.370">
    <property type="entry name" value="Glycoside hydrolase/deacetylase"/>
    <property type="match status" value="1"/>
</dbReference>
<dbReference type="InterPro" id="IPR003610">
    <property type="entry name" value="CBM5/12"/>
</dbReference>
<dbReference type="GO" id="GO:0005576">
    <property type="term" value="C:extracellular region"/>
    <property type="evidence" value="ECO:0007669"/>
    <property type="project" value="InterPro"/>
</dbReference>
<keyword evidence="2" id="KW-0378">Hydrolase</keyword>
<dbReference type="GO" id="GO:0016810">
    <property type="term" value="F:hydrolase activity, acting on carbon-nitrogen (but not peptide) bonds"/>
    <property type="evidence" value="ECO:0007669"/>
    <property type="project" value="InterPro"/>
</dbReference>
<evidence type="ECO:0000256" key="3">
    <source>
        <dbReference type="SAM" id="SignalP"/>
    </source>
</evidence>
<gene>
    <name evidence="5" type="ORF">CLV40_13711</name>
</gene>
<dbReference type="AlphaFoldDB" id="A0A2S6GC29"/>
<keyword evidence="1" id="KW-0479">Metal-binding</keyword>
<dbReference type="SMART" id="SM00495">
    <property type="entry name" value="ChtBD3"/>
    <property type="match status" value="1"/>
</dbReference>
<dbReference type="Pfam" id="PF02839">
    <property type="entry name" value="CBM_5_12"/>
    <property type="match status" value="1"/>
</dbReference>
<dbReference type="CDD" id="cd10917">
    <property type="entry name" value="CE4_NodB_like_6s_7s"/>
    <property type="match status" value="1"/>
</dbReference>
<feature type="signal peptide" evidence="3">
    <location>
        <begin position="1"/>
        <end position="21"/>
    </location>
</feature>
<accession>A0A2S6GC29</accession>
<evidence type="ECO:0000259" key="4">
    <source>
        <dbReference type="PROSITE" id="PS51677"/>
    </source>
</evidence>
<dbReference type="PANTHER" id="PTHR10587:SF133">
    <property type="entry name" value="CHITIN DEACETYLASE 1-RELATED"/>
    <property type="match status" value="1"/>
</dbReference>
<dbReference type="PROSITE" id="PS51677">
    <property type="entry name" value="NODB"/>
    <property type="match status" value="1"/>
</dbReference>
<dbReference type="GO" id="GO:0030246">
    <property type="term" value="F:carbohydrate binding"/>
    <property type="evidence" value="ECO:0007669"/>
    <property type="project" value="InterPro"/>
</dbReference>
<dbReference type="InterPro" id="IPR011330">
    <property type="entry name" value="Glyco_hydro/deAcase_b/a-brl"/>
</dbReference>
<comment type="caution">
    <text evidence="5">The sequence shown here is derived from an EMBL/GenBank/DDBJ whole genome shotgun (WGS) entry which is preliminary data.</text>
</comment>
<dbReference type="GO" id="GO:0046872">
    <property type="term" value="F:metal ion binding"/>
    <property type="evidence" value="ECO:0007669"/>
    <property type="project" value="UniProtKB-KW"/>
</dbReference>
<evidence type="ECO:0000256" key="2">
    <source>
        <dbReference type="ARBA" id="ARBA00022801"/>
    </source>
</evidence>
<dbReference type="InterPro" id="IPR050248">
    <property type="entry name" value="Polysacc_deacetylase_ArnD"/>
</dbReference>
<feature type="chain" id="PRO_5038546811" evidence="3">
    <location>
        <begin position="22"/>
        <end position="286"/>
    </location>
</feature>
<keyword evidence="3" id="KW-0732">Signal</keyword>
<dbReference type="OrthoDB" id="9763050at2"/>
<dbReference type="SUPFAM" id="SSF51055">
    <property type="entry name" value="Carbohydrate binding domain"/>
    <property type="match status" value="1"/>
</dbReference>
<dbReference type="PANTHER" id="PTHR10587">
    <property type="entry name" value="GLYCOSYL TRANSFERASE-RELATED"/>
    <property type="match status" value="1"/>
</dbReference>
<dbReference type="EMBL" id="PTIX01000037">
    <property type="protein sequence ID" value="PPK62041.1"/>
    <property type="molecule type" value="Genomic_DNA"/>
</dbReference>
<organism evidence="5 6">
    <name type="scientific">Actinokineospora auranticolor</name>
    <dbReference type="NCBI Taxonomy" id="155976"/>
    <lineage>
        <taxon>Bacteria</taxon>
        <taxon>Bacillati</taxon>
        <taxon>Actinomycetota</taxon>
        <taxon>Actinomycetes</taxon>
        <taxon>Pseudonocardiales</taxon>
        <taxon>Pseudonocardiaceae</taxon>
        <taxon>Actinokineospora</taxon>
    </lineage>
</organism>
<dbReference type="CDD" id="cd12215">
    <property type="entry name" value="ChiC_BD"/>
    <property type="match status" value="1"/>
</dbReference>
<evidence type="ECO:0000313" key="6">
    <source>
        <dbReference type="Proteomes" id="UP000239203"/>
    </source>
</evidence>
<dbReference type="GO" id="GO:0016020">
    <property type="term" value="C:membrane"/>
    <property type="evidence" value="ECO:0007669"/>
    <property type="project" value="TreeGrafter"/>
</dbReference>
<dbReference type="InterPro" id="IPR002509">
    <property type="entry name" value="NODB_dom"/>
</dbReference>
<dbReference type="InterPro" id="IPR036573">
    <property type="entry name" value="CBM_sf_5/12"/>
</dbReference>
<name>A0A2S6GC29_9PSEU</name>
<protein>
    <submittedName>
        <fullName evidence="5">Peptidoglycan/xylan/chitin deacetylase (PgdA/CDA1 family)</fullName>
    </submittedName>
</protein>
<dbReference type="Gene3D" id="2.10.10.20">
    <property type="entry name" value="Carbohydrate-binding module superfamily 5/12"/>
    <property type="match status" value="1"/>
</dbReference>
<evidence type="ECO:0000256" key="1">
    <source>
        <dbReference type="ARBA" id="ARBA00022723"/>
    </source>
</evidence>
<dbReference type="GO" id="GO:0004553">
    <property type="term" value="F:hydrolase activity, hydrolyzing O-glycosyl compounds"/>
    <property type="evidence" value="ECO:0007669"/>
    <property type="project" value="InterPro"/>
</dbReference>
<reference evidence="5 6" key="1">
    <citation type="submission" date="2018-02" db="EMBL/GenBank/DDBJ databases">
        <title>Genomic Encyclopedia of Archaeal and Bacterial Type Strains, Phase II (KMG-II): from individual species to whole genera.</title>
        <authorList>
            <person name="Goeker M."/>
        </authorList>
    </citation>
    <scope>NUCLEOTIDE SEQUENCE [LARGE SCALE GENOMIC DNA]</scope>
    <source>
        <strain evidence="5 6">YU 961-1</strain>
    </source>
</reference>
<sequence length="286" mass="30569">MAVVRRIAAAVVGLASVVALAVPAGAAGGPTGEVVYRTRGDGQVLALTFDDGPSPQWTPQVLDLLRENKVRAVFCLLGSQVELYPDLVRRIVAEGHAVCDHSVKHDDLGSMPVEQARADIVATRDAIRRAAGNPNLPVPYFRAPFGSWGATPQIAAELGMSALAWTVDPRDWDGSPSDVLVGRLSSAVYPTAVVLSHDGGGDRGPTVAAYRQMIPQWQRSGWVFDLPAVTGGPYPPACTAPSWGRDTSYPGGSRVSYQGRVYQADWWVRVESPTKAPWVWVDLGAC</sequence>